<accession>A0ABT4R239</accession>
<dbReference type="Pfam" id="PF14559">
    <property type="entry name" value="TPR_19"/>
    <property type="match status" value="1"/>
</dbReference>
<dbReference type="RefSeq" id="WP_269908141.1">
    <property type="nucleotide sequence ID" value="NZ_JAPFQA010000018.1"/>
</dbReference>
<evidence type="ECO:0000256" key="1">
    <source>
        <dbReference type="PROSITE-ProRule" id="PRU00339"/>
    </source>
</evidence>
<reference evidence="2" key="1">
    <citation type="submission" date="2022-11" db="EMBL/GenBank/DDBJ databases">
        <authorList>
            <person name="Coimbra C."/>
        </authorList>
    </citation>
    <scope>NUCLEOTIDE SEQUENCE</scope>
    <source>
        <strain evidence="2">Jales19</strain>
    </source>
</reference>
<dbReference type="Proteomes" id="UP001152178">
    <property type="component" value="Unassembled WGS sequence"/>
</dbReference>
<dbReference type="SMART" id="SM00028">
    <property type="entry name" value="TPR"/>
    <property type="match status" value="4"/>
</dbReference>
<keyword evidence="1" id="KW-0802">TPR repeat</keyword>
<dbReference type="PANTHER" id="PTHR44809">
    <property type="match status" value="1"/>
</dbReference>
<gene>
    <name evidence="2" type="ORF">OOJ09_27145</name>
</gene>
<sequence>MTAQAVPGAVFGTIGALAAFPLRLAAREVERQHGQLRRGVTRRTTHVVFGRTFLAKAGLTKNGDAGIERRVAAERAAGRTLISENGFLRLLGLMKAPEASSLSRQSLIEQSRLPGADLDLLSLFDAFEHDAEPYSFRDLILARKYAGLVAGGATWGAIARSVHRSGPVASLTAKSLNVGSQHGRPDAIYLEGGQSELDGQLLFDLGMAGSTGDDTLEELFAEAEAAEEGGDHDGAAALYQRCLAIDPSDAIAAFNRANCLRAGGHAAEAAHDYARAIKLDPAFVEAWFNLAGLMSEQGRDASARRHLQKAIALDKNYADPVFNLARLEFDAGNLPEARRLWVRYLELDAESEWAGVAAKGVQFVDMQLARGAAAAQA</sequence>
<comment type="caution">
    <text evidence="2">The sequence shown here is derived from an EMBL/GenBank/DDBJ whole genome shotgun (WGS) entry which is preliminary data.</text>
</comment>
<organism evidence="2 3">
    <name type="scientific">Mesorhizobium qingshengii</name>
    <dbReference type="NCBI Taxonomy" id="1165689"/>
    <lineage>
        <taxon>Bacteria</taxon>
        <taxon>Pseudomonadati</taxon>
        <taxon>Pseudomonadota</taxon>
        <taxon>Alphaproteobacteria</taxon>
        <taxon>Hyphomicrobiales</taxon>
        <taxon>Phyllobacteriaceae</taxon>
        <taxon>Mesorhizobium</taxon>
    </lineage>
</organism>
<dbReference type="InterPro" id="IPR019734">
    <property type="entry name" value="TPR_rpt"/>
</dbReference>
<proteinExistence type="predicted"/>
<name>A0ABT4R239_9HYPH</name>
<evidence type="ECO:0000313" key="2">
    <source>
        <dbReference type="EMBL" id="MCZ8547877.1"/>
    </source>
</evidence>
<dbReference type="InterPro" id="IPR052943">
    <property type="entry name" value="TMTC_O-mannosyl-trnsfr"/>
</dbReference>
<dbReference type="SUPFAM" id="SSF48452">
    <property type="entry name" value="TPR-like"/>
    <property type="match status" value="1"/>
</dbReference>
<keyword evidence="3" id="KW-1185">Reference proteome</keyword>
<dbReference type="PANTHER" id="PTHR44809:SF1">
    <property type="entry name" value="PROTEIN O-MANNOSYL-TRANSFERASE TMTC1"/>
    <property type="match status" value="1"/>
</dbReference>
<protein>
    <submittedName>
        <fullName evidence="2">Tetratricopeptide repeat protein</fullName>
    </submittedName>
</protein>
<evidence type="ECO:0000313" key="3">
    <source>
        <dbReference type="Proteomes" id="UP001152178"/>
    </source>
</evidence>
<dbReference type="PROSITE" id="PS50005">
    <property type="entry name" value="TPR"/>
    <property type="match status" value="1"/>
</dbReference>
<dbReference type="Pfam" id="PF13432">
    <property type="entry name" value="TPR_16"/>
    <property type="match status" value="1"/>
</dbReference>
<dbReference type="InterPro" id="IPR011990">
    <property type="entry name" value="TPR-like_helical_dom_sf"/>
</dbReference>
<dbReference type="Gene3D" id="1.25.40.10">
    <property type="entry name" value="Tetratricopeptide repeat domain"/>
    <property type="match status" value="2"/>
</dbReference>
<feature type="repeat" description="TPR" evidence="1">
    <location>
        <begin position="284"/>
        <end position="317"/>
    </location>
</feature>
<dbReference type="EMBL" id="JAPFQA010000018">
    <property type="protein sequence ID" value="MCZ8547877.1"/>
    <property type="molecule type" value="Genomic_DNA"/>
</dbReference>